<dbReference type="EMBL" id="JAWHQM010000019">
    <property type="protein sequence ID" value="KAK5631436.1"/>
    <property type="molecule type" value="Genomic_DNA"/>
</dbReference>
<evidence type="ECO:0000256" key="1">
    <source>
        <dbReference type="SAM" id="MobiDB-lite"/>
    </source>
</evidence>
<feature type="compositionally biased region" description="Basic and acidic residues" evidence="1">
    <location>
        <begin position="18"/>
        <end position="34"/>
    </location>
</feature>
<gene>
    <name evidence="2" type="ORF">RRF57_007150</name>
</gene>
<accession>A0AAN7UT94</accession>
<evidence type="ECO:0000313" key="2">
    <source>
        <dbReference type="EMBL" id="KAK5631436.1"/>
    </source>
</evidence>
<organism evidence="2 3">
    <name type="scientific">Xylaria bambusicola</name>
    <dbReference type="NCBI Taxonomy" id="326684"/>
    <lineage>
        <taxon>Eukaryota</taxon>
        <taxon>Fungi</taxon>
        <taxon>Dikarya</taxon>
        <taxon>Ascomycota</taxon>
        <taxon>Pezizomycotina</taxon>
        <taxon>Sordariomycetes</taxon>
        <taxon>Xylariomycetidae</taxon>
        <taxon>Xylariales</taxon>
        <taxon>Xylariaceae</taxon>
        <taxon>Xylaria</taxon>
    </lineage>
</organism>
<feature type="compositionally biased region" description="Polar residues" evidence="1">
    <location>
        <begin position="1"/>
        <end position="17"/>
    </location>
</feature>
<evidence type="ECO:0000313" key="3">
    <source>
        <dbReference type="Proteomes" id="UP001305414"/>
    </source>
</evidence>
<proteinExistence type="predicted"/>
<sequence>MDPHSQDSSVTDSQSPTDTRRLSTRRDAPEREGVLPESVPSSDTLRRRSEQSYGMSTSLPRHALLSLFLHWSNLDPVAK</sequence>
<reference evidence="2 3" key="1">
    <citation type="submission" date="2023-10" db="EMBL/GenBank/DDBJ databases">
        <title>Draft genome sequence of Xylaria bambusicola isolate GMP-LS, the root and basal stem rot pathogen of sugarcane in Indonesia.</title>
        <authorList>
            <person name="Selvaraj P."/>
            <person name="Muralishankar V."/>
            <person name="Muruganantham S."/>
            <person name="Sp S."/>
            <person name="Haryani S."/>
            <person name="Lau K.J.X."/>
            <person name="Naqvi N.I."/>
        </authorList>
    </citation>
    <scope>NUCLEOTIDE SEQUENCE [LARGE SCALE GENOMIC DNA]</scope>
    <source>
        <strain evidence="2">GMP-LS</strain>
    </source>
</reference>
<keyword evidence="3" id="KW-1185">Reference proteome</keyword>
<dbReference type="Proteomes" id="UP001305414">
    <property type="component" value="Unassembled WGS sequence"/>
</dbReference>
<dbReference type="AlphaFoldDB" id="A0AAN7UT94"/>
<feature type="region of interest" description="Disordered" evidence="1">
    <location>
        <begin position="1"/>
        <end position="57"/>
    </location>
</feature>
<name>A0AAN7UT94_9PEZI</name>
<comment type="caution">
    <text evidence="2">The sequence shown here is derived from an EMBL/GenBank/DDBJ whole genome shotgun (WGS) entry which is preliminary data.</text>
</comment>
<protein>
    <submittedName>
        <fullName evidence="2">Uncharacterized protein</fullName>
    </submittedName>
</protein>